<comment type="caution">
    <text evidence="2">The sequence shown here is derived from an EMBL/GenBank/DDBJ whole genome shotgun (WGS) entry which is preliminary data.</text>
</comment>
<proteinExistence type="predicted"/>
<feature type="chain" id="PRO_5043463082" evidence="1">
    <location>
        <begin position="19"/>
        <end position="207"/>
    </location>
</feature>
<dbReference type="Proteomes" id="UP001375240">
    <property type="component" value="Unassembled WGS sequence"/>
</dbReference>
<feature type="signal peptide" evidence="1">
    <location>
        <begin position="1"/>
        <end position="18"/>
    </location>
</feature>
<evidence type="ECO:0000256" key="1">
    <source>
        <dbReference type="SAM" id="SignalP"/>
    </source>
</evidence>
<name>A0AAV9UB26_9PEZI</name>
<accession>A0AAV9UB26</accession>
<evidence type="ECO:0000313" key="2">
    <source>
        <dbReference type="EMBL" id="KAK6336482.1"/>
    </source>
</evidence>
<dbReference type="AlphaFoldDB" id="A0AAV9UB26"/>
<reference evidence="2 3" key="1">
    <citation type="submission" date="2019-10" db="EMBL/GenBank/DDBJ databases">
        <authorList>
            <person name="Palmer J.M."/>
        </authorList>
    </citation>
    <scope>NUCLEOTIDE SEQUENCE [LARGE SCALE GENOMIC DNA]</scope>
    <source>
        <strain evidence="2 3">TWF696</strain>
    </source>
</reference>
<keyword evidence="1" id="KW-0732">Signal</keyword>
<evidence type="ECO:0000313" key="3">
    <source>
        <dbReference type="Proteomes" id="UP001375240"/>
    </source>
</evidence>
<protein>
    <submittedName>
        <fullName evidence="2">Uncharacterized protein</fullName>
    </submittedName>
</protein>
<sequence>MLLSYIVAILPLVLTSLATPIVRDNRRAIRAAHRAALGQGFSRRGVGPDAAEAVFKVAGDILGSRQFQDYKYNMVYPMSAELGFRIEPTYFEGGEDDEYLPGPHLDEIRHYPSFDYAYQIWKCIHDKQHDDPRFCVNEIGCCVGIDRACENLGRGFCNGDNFGCIYNRQTSELKIWDHTHQGVGGWLSGFDPDSNAPNSTPRRTCPA</sequence>
<keyword evidence="3" id="KW-1185">Reference proteome</keyword>
<dbReference type="EMBL" id="JAVHNQ010000011">
    <property type="protein sequence ID" value="KAK6336482.1"/>
    <property type="molecule type" value="Genomic_DNA"/>
</dbReference>
<organism evidence="2 3">
    <name type="scientific">Orbilia brochopaga</name>
    <dbReference type="NCBI Taxonomy" id="3140254"/>
    <lineage>
        <taxon>Eukaryota</taxon>
        <taxon>Fungi</taxon>
        <taxon>Dikarya</taxon>
        <taxon>Ascomycota</taxon>
        <taxon>Pezizomycotina</taxon>
        <taxon>Orbiliomycetes</taxon>
        <taxon>Orbiliales</taxon>
        <taxon>Orbiliaceae</taxon>
        <taxon>Orbilia</taxon>
    </lineage>
</organism>
<gene>
    <name evidence="2" type="ORF">TWF696_002032</name>
</gene>